<evidence type="ECO:0000259" key="7">
    <source>
        <dbReference type="Pfam" id="PF01343"/>
    </source>
</evidence>
<dbReference type="PIRSF" id="PIRSF001217">
    <property type="entry name" value="Protease_4_SppA"/>
    <property type="match status" value="1"/>
</dbReference>
<dbReference type="RefSeq" id="WP_379870231.1">
    <property type="nucleotide sequence ID" value="NZ_JBHTBH010000003.1"/>
</dbReference>
<dbReference type="InterPro" id="IPR001907">
    <property type="entry name" value="ClpP"/>
</dbReference>
<name>A0ABW2KCS8_9ACTN</name>
<dbReference type="Pfam" id="PF01343">
    <property type="entry name" value="Peptidase_S49"/>
    <property type="match status" value="2"/>
</dbReference>
<keyword evidence="4" id="KW-0378">Hydrolase</keyword>
<dbReference type="CDD" id="cd07018">
    <property type="entry name" value="S49_SppA_67K_type"/>
    <property type="match status" value="1"/>
</dbReference>
<evidence type="ECO:0000256" key="5">
    <source>
        <dbReference type="ARBA" id="ARBA00022825"/>
    </source>
</evidence>
<gene>
    <name evidence="8" type="primary">sppA</name>
    <name evidence="8" type="ORF">ACFQRF_08425</name>
</gene>
<dbReference type="PANTHER" id="PTHR33209:SF1">
    <property type="entry name" value="PEPTIDASE S49 DOMAIN-CONTAINING PROTEIN"/>
    <property type="match status" value="1"/>
</dbReference>
<dbReference type="Gene3D" id="3.90.226.10">
    <property type="entry name" value="2-enoyl-CoA Hydratase, Chain A, domain 1"/>
    <property type="match status" value="3"/>
</dbReference>
<dbReference type="CDD" id="cd07023">
    <property type="entry name" value="S49_Sppa_N_C"/>
    <property type="match status" value="1"/>
</dbReference>
<organism evidence="8 9">
    <name type="scientific">Marinactinospora rubrisoli</name>
    <dbReference type="NCBI Taxonomy" id="2715399"/>
    <lineage>
        <taxon>Bacteria</taxon>
        <taxon>Bacillati</taxon>
        <taxon>Actinomycetota</taxon>
        <taxon>Actinomycetes</taxon>
        <taxon>Streptosporangiales</taxon>
        <taxon>Nocardiopsidaceae</taxon>
        <taxon>Marinactinospora</taxon>
    </lineage>
</organism>
<dbReference type="PANTHER" id="PTHR33209">
    <property type="entry name" value="PROTEASE 4"/>
    <property type="match status" value="1"/>
</dbReference>
<comment type="caution">
    <text evidence="8">The sequence shown here is derived from an EMBL/GenBank/DDBJ whole genome shotgun (WGS) entry which is preliminary data.</text>
</comment>
<dbReference type="Proteomes" id="UP001596540">
    <property type="component" value="Unassembled WGS sequence"/>
</dbReference>
<evidence type="ECO:0000256" key="4">
    <source>
        <dbReference type="ARBA" id="ARBA00022801"/>
    </source>
</evidence>
<comment type="similarity">
    <text evidence="2">Belongs to the peptidase S49 family.</text>
</comment>
<keyword evidence="9" id="KW-1185">Reference proteome</keyword>
<evidence type="ECO:0000313" key="8">
    <source>
        <dbReference type="EMBL" id="MFC7327768.1"/>
    </source>
</evidence>
<feature type="domain" description="Peptidase S49" evidence="7">
    <location>
        <begin position="360"/>
        <end position="510"/>
    </location>
</feature>
<proteinExistence type="inferred from homology"/>
<keyword evidence="3" id="KW-0645">Protease</keyword>
<dbReference type="InterPro" id="IPR004635">
    <property type="entry name" value="Pept_S49_SppA"/>
</dbReference>
<dbReference type="Gene3D" id="6.20.330.10">
    <property type="match status" value="1"/>
</dbReference>
<evidence type="ECO:0000313" key="9">
    <source>
        <dbReference type="Proteomes" id="UP001596540"/>
    </source>
</evidence>
<accession>A0ABW2KCS8</accession>
<dbReference type="SUPFAM" id="SSF52096">
    <property type="entry name" value="ClpP/crotonase"/>
    <property type="match status" value="2"/>
</dbReference>
<dbReference type="InterPro" id="IPR004634">
    <property type="entry name" value="Pept_S49_pIV"/>
</dbReference>
<dbReference type="PRINTS" id="PR00127">
    <property type="entry name" value="CLPPROTEASEP"/>
</dbReference>
<comment type="subcellular location">
    <subcellularLocation>
        <location evidence="1">Membrane</location>
    </subcellularLocation>
</comment>
<evidence type="ECO:0000256" key="6">
    <source>
        <dbReference type="ARBA" id="ARBA00023136"/>
    </source>
</evidence>
<dbReference type="InterPro" id="IPR047217">
    <property type="entry name" value="S49_SppA_67K_type_N"/>
</dbReference>
<protein>
    <submittedName>
        <fullName evidence="8">Signal peptide peptidase SppA</fullName>
    </submittedName>
</protein>
<evidence type="ECO:0000256" key="2">
    <source>
        <dbReference type="ARBA" id="ARBA00008683"/>
    </source>
</evidence>
<dbReference type="InterPro" id="IPR047272">
    <property type="entry name" value="S49_SppA_C"/>
</dbReference>
<dbReference type="InterPro" id="IPR029045">
    <property type="entry name" value="ClpP/crotonase-like_dom_sf"/>
</dbReference>
<sequence length="576" mass="61831">MVDVGKLIAPVTEARQRRTAPLVLELDLTEGLSDETPGDPLGQIMAMRRHRIADVAEGLRRAARDPRVKALVARIGGQPLGFARVQELRAAVAAFRRSGKPTVAWSESFGEFGPGTVPYYLAGAFEEIVLQPSGTVGLTGISVTNRFFRDAVDKLGVEYEVGARHEYKTAVNTMTERGFTEAHREATGRIVESLTEQIVEGIAQSRGRTPDEVRALIDRGPFLAAEALENGLVDRLGYRDEAYAELLGRFRPAGHRTAPRPRLQYVARYHRAQSLAGRVPAVPRGRHHVALISGVGQIVSGRSRRSPLGGGSAMGADTVTAAFRAARRDPHVRAVVFRVDSPGGSYIASDAIWREVTLTREAGTPVVVSMGDVAGSGGYFVALGADLIVAQPGTLTGSIGVFSGKAVLSGLLHRLGVSTESIDAGAHAGMFHSDRGFTESEWERVNAMLDHIYDDFTGKVAQARGMSRERVHELARGRVWTGRDAAANGLVDALGGVETAARLAREKAGLPPQAPLRHFPRPNPLERLVPAESSEDRTAALARLRLSSWGPLADLSARLGLPAVGPLVVPGTWEIR</sequence>
<reference evidence="9" key="1">
    <citation type="journal article" date="2019" name="Int. J. Syst. Evol. Microbiol.">
        <title>The Global Catalogue of Microorganisms (GCM) 10K type strain sequencing project: providing services to taxonomists for standard genome sequencing and annotation.</title>
        <authorList>
            <consortium name="The Broad Institute Genomics Platform"/>
            <consortium name="The Broad Institute Genome Sequencing Center for Infectious Disease"/>
            <person name="Wu L."/>
            <person name="Ma J."/>
        </authorList>
    </citation>
    <scope>NUCLEOTIDE SEQUENCE [LARGE SCALE GENOMIC DNA]</scope>
    <source>
        <strain evidence="9">CGMCC 4.7382</strain>
    </source>
</reference>
<keyword evidence="6" id="KW-0472">Membrane</keyword>
<evidence type="ECO:0000256" key="3">
    <source>
        <dbReference type="ARBA" id="ARBA00022670"/>
    </source>
</evidence>
<feature type="domain" description="Peptidase S49" evidence="7">
    <location>
        <begin position="95"/>
        <end position="246"/>
    </location>
</feature>
<evidence type="ECO:0000256" key="1">
    <source>
        <dbReference type="ARBA" id="ARBA00004370"/>
    </source>
</evidence>
<dbReference type="InterPro" id="IPR002142">
    <property type="entry name" value="Peptidase_S49"/>
</dbReference>
<dbReference type="NCBIfam" id="TIGR00706">
    <property type="entry name" value="SppA_dom"/>
    <property type="match status" value="1"/>
</dbReference>
<keyword evidence="5" id="KW-0720">Serine protease</keyword>
<dbReference type="EMBL" id="JBHTBH010000003">
    <property type="protein sequence ID" value="MFC7327768.1"/>
    <property type="molecule type" value="Genomic_DNA"/>
</dbReference>